<protein>
    <submittedName>
        <fullName evidence="1">Uncharacterized protein</fullName>
    </submittedName>
</protein>
<accession>A0ABD1HFB8</accession>
<comment type="caution">
    <text evidence="1">The sequence shown here is derived from an EMBL/GenBank/DDBJ whole genome shotgun (WGS) entry which is preliminary data.</text>
</comment>
<keyword evidence="2" id="KW-1185">Reference proteome</keyword>
<dbReference type="AlphaFoldDB" id="A0ABD1HFB8"/>
<sequence length="135" mass="15206">MRLFYADRVIHGQREVCQCYPLIKGWNEVILKQRQDAELKDGAYGLGYPGPQYDGLIINDIDDIAHVINRVEGMAAGENDLIDGEVERSSTVEEKYMHDLMAATKSMSDLVKKLMSILKNTPTEESYLPSRTGLV</sequence>
<gene>
    <name evidence="1" type="ORF">AAHA92_15360</name>
</gene>
<evidence type="ECO:0000313" key="1">
    <source>
        <dbReference type="EMBL" id="KAL1554849.1"/>
    </source>
</evidence>
<name>A0ABD1HFB8_SALDI</name>
<organism evidence="1 2">
    <name type="scientific">Salvia divinorum</name>
    <name type="common">Maria pastora</name>
    <name type="synonym">Diviner's sage</name>
    <dbReference type="NCBI Taxonomy" id="28513"/>
    <lineage>
        <taxon>Eukaryota</taxon>
        <taxon>Viridiplantae</taxon>
        <taxon>Streptophyta</taxon>
        <taxon>Embryophyta</taxon>
        <taxon>Tracheophyta</taxon>
        <taxon>Spermatophyta</taxon>
        <taxon>Magnoliopsida</taxon>
        <taxon>eudicotyledons</taxon>
        <taxon>Gunneridae</taxon>
        <taxon>Pentapetalae</taxon>
        <taxon>asterids</taxon>
        <taxon>lamiids</taxon>
        <taxon>Lamiales</taxon>
        <taxon>Lamiaceae</taxon>
        <taxon>Nepetoideae</taxon>
        <taxon>Mentheae</taxon>
        <taxon>Salviinae</taxon>
        <taxon>Salvia</taxon>
        <taxon>Salvia subgen. Calosphace</taxon>
    </lineage>
</organism>
<dbReference type="Proteomes" id="UP001567538">
    <property type="component" value="Unassembled WGS sequence"/>
</dbReference>
<evidence type="ECO:0000313" key="2">
    <source>
        <dbReference type="Proteomes" id="UP001567538"/>
    </source>
</evidence>
<dbReference type="EMBL" id="JBEAFC010000006">
    <property type="protein sequence ID" value="KAL1554849.1"/>
    <property type="molecule type" value="Genomic_DNA"/>
</dbReference>
<reference evidence="1 2" key="1">
    <citation type="submission" date="2024-06" db="EMBL/GenBank/DDBJ databases">
        <title>A chromosome level genome sequence of Diviner's sage (Salvia divinorum).</title>
        <authorList>
            <person name="Ford S.A."/>
            <person name="Ro D.-K."/>
            <person name="Ness R.W."/>
            <person name="Phillips M.A."/>
        </authorList>
    </citation>
    <scope>NUCLEOTIDE SEQUENCE [LARGE SCALE GENOMIC DNA]</scope>
    <source>
        <strain evidence="1">SAF-2024a</strain>
        <tissue evidence="1">Leaf</tissue>
    </source>
</reference>
<proteinExistence type="predicted"/>